<dbReference type="GO" id="GO:0003700">
    <property type="term" value="F:DNA-binding transcription factor activity"/>
    <property type="evidence" value="ECO:0007669"/>
    <property type="project" value="InterPro"/>
</dbReference>
<dbReference type="SUPFAM" id="SSF46785">
    <property type="entry name" value="Winged helix' DNA-binding domain"/>
    <property type="match status" value="1"/>
</dbReference>
<protein>
    <submittedName>
        <fullName evidence="7">LysR family transcriptional regulator</fullName>
    </submittedName>
</protein>
<dbReference type="InterPro" id="IPR036390">
    <property type="entry name" value="WH_DNA-bd_sf"/>
</dbReference>
<organism evidence="7 8">
    <name type="scientific">Achromobacter aloeverae</name>
    <dbReference type="NCBI Taxonomy" id="1750518"/>
    <lineage>
        <taxon>Bacteria</taxon>
        <taxon>Pseudomonadati</taxon>
        <taxon>Pseudomonadota</taxon>
        <taxon>Betaproteobacteria</taxon>
        <taxon>Burkholderiales</taxon>
        <taxon>Alcaligenaceae</taxon>
        <taxon>Achromobacter</taxon>
    </lineage>
</organism>
<dbReference type="AlphaFoldDB" id="A0A4Q1HMK2"/>
<dbReference type="Gene3D" id="3.40.190.290">
    <property type="match status" value="1"/>
</dbReference>
<dbReference type="PROSITE" id="PS50931">
    <property type="entry name" value="HTH_LYSR"/>
    <property type="match status" value="1"/>
</dbReference>
<evidence type="ECO:0000313" key="8">
    <source>
        <dbReference type="Proteomes" id="UP000290849"/>
    </source>
</evidence>
<dbReference type="PRINTS" id="PR00039">
    <property type="entry name" value="HTHLYSR"/>
</dbReference>
<feature type="transmembrane region" description="Helical" evidence="5">
    <location>
        <begin position="12"/>
        <end position="30"/>
    </location>
</feature>
<keyword evidence="5" id="KW-0812">Transmembrane</keyword>
<evidence type="ECO:0000256" key="3">
    <source>
        <dbReference type="ARBA" id="ARBA00023125"/>
    </source>
</evidence>
<keyword evidence="3" id="KW-0238">DNA-binding</keyword>
<evidence type="ECO:0000256" key="1">
    <source>
        <dbReference type="ARBA" id="ARBA00009437"/>
    </source>
</evidence>
<name>A0A4Q1HMK2_9BURK</name>
<dbReference type="SUPFAM" id="SSF53850">
    <property type="entry name" value="Periplasmic binding protein-like II"/>
    <property type="match status" value="1"/>
</dbReference>
<dbReference type="GO" id="GO:0003677">
    <property type="term" value="F:DNA binding"/>
    <property type="evidence" value="ECO:0007669"/>
    <property type="project" value="UniProtKB-KW"/>
</dbReference>
<keyword evidence="5" id="KW-1133">Transmembrane helix</keyword>
<evidence type="ECO:0000259" key="6">
    <source>
        <dbReference type="PROSITE" id="PS50931"/>
    </source>
</evidence>
<accession>A0A4Q1HMK2</accession>
<dbReference type="InterPro" id="IPR050950">
    <property type="entry name" value="HTH-type_LysR_regulators"/>
</dbReference>
<dbReference type="GO" id="GO:0005829">
    <property type="term" value="C:cytosol"/>
    <property type="evidence" value="ECO:0007669"/>
    <property type="project" value="TreeGrafter"/>
</dbReference>
<keyword evidence="2" id="KW-0805">Transcription regulation</keyword>
<gene>
    <name evidence="7" type="ORF">C7R54_07455</name>
</gene>
<dbReference type="FunFam" id="1.10.10.10:FF:000001">
    <property type="entry name" value="LysR family transcriptional regulator"/>
    <property type="match status" value="1"/>
</dbReference>
<comment type="caution">
    <text evidence="7">The sequence shown here is derived from an EMBL/GenBank/DDBJ whole genome shotgun (WGS) entry which is preliminary data.</text>
</comment>
<dbReference type="InterPro" id="IPR000847">
    <property type="entry name" value="LysR_HTH_N"/>
</dbReference>
<evidence type="ECO:0000256" key="4">
    <source>
        <dbReference type="ARBA" id="ARBA00023163"/>
    </source>
</evidence>
<dbReference type="EMBL" id="PYAL01000002">
    <property type="protein sequence ID" value="RXN91025.1"/>
    <property type="molecule type" value="Genomic_DNA"/>
</dbReference>
<comment type="similarity">
    <text evidence="1">Belongs to the LysR transcriptional regulatory family.</text>
</comment>
<dbReference type="InterPro" id="IPR036388">
    <property type="entry name" value="WH-like_DNA-bd_sf"/>
</dbReference>
<evidence type="ECO:0000256" key="2">
    <source>
        <dbReference type="ARBA" id="ARBA00023015"/>
    </source>
</evidence>
<reference evidence="7 8" key="1">
    <citation type="journal article" date="2017" name="Int. J. Syst. Evol. Microbiol.">
        <title>Achromobacter aloeverae sp. nov., isolated from the root of Aloe vera (L.) Burm.f.</title>
        <authorList>
            <person name="Kuncharoen N."/>
            <person name="Muramatsu Y."/>
            <person name="Shibata C."/>
            <person name="Kamakura Y."/>
            <person name="Nakagawa Y."/>
            <person name="Tanasupawat S."/>
        </authorList>
    </citation>
    <scope>NUCLEOTIDE SEQUENCE [LARGE SCALE GENOMIC DNA]</scope>
    <source>
        <strain evidence="7 8">AVA-1</strain>
    </source>
</reference>
<dbReference type="InterPro" id="IPR005119">
    <property type="entry name" value="LysR_subst-bd"/>
</dbReference>
<evidence type="ECO:0000256" key="5">
    <source>
        <dbReference type="SAM" id="Phobius"/>
    </source>
</evidence>
<keyword evidence="8" id="KW-1185">Reference proteome</keyword>
<feature type="domain" description="HTH lysR-type" evidence="6">
    <location>
        <begin position="36"/>
        <end position="93"/>
    </location>
</feature>
<dbReference type="Pfam" id="PF03466">
    <property type="entry name" value="LysR_substrate"/>
    <property type="match status" value="1"/>
</dbReference>
<dbReference type="Pfam" id="PF00126">
    <property type="entry name" value="HTH_1"/>
    <property type="match status" value="1"/>
</dbReference>
<dbReference type="OrthoDB" id="8587114at2"/>
<proteinExistence type="inferred from homology"/>
<dbReference type="PANTHER" id="PTHR30419">
    <property type="entry name" value="HTH-TYPE TRANSCRIPTIONAL REGULATOR YBHD"/>
    <property type="match status" value="1"/>
</dbReference>
<dbReference type="Gene3D" id="1.10.10.10">
    <property type="entry name" value="Winged helix-like DNA-binding domain superfamily/Winged helix DNA-binding domain"/>
    <property type="match status" value="1"/>
</dbReference>
<evidence type="ECO:0000313" key="7">
    <source>
        <dbReference type="EMBL" id="RXN91025.1"/>
    </source>
</evidence>
<sequence length="352" mass="38142">MVRQSRIQNNAISWISVIAKFDIIGLAVFTRPLPTMDLRQIEYFVRVAENRSFSRAAGQLAVSQPSLSRQVGLLEQELGQHLLYRNGRGVEPTEAGLRFLDHARALLALAARAKEDLRGMGDIPSGKLIIGLPPRIALVLTPPLVRAFHQAFPDASITVAEGLSVQVREWLLAGRIDLAMLYDPPPSPQLTYESLFREELVLAAARSHRPDLPARVSVAQLRDYPLILPSAPNAIRALVESVCRAHGVHLRVVAEVDAVHTLVELANQGPACAILPRSAVRGPEPQPDLAVAGIVAPRILNDLALASPRHRPATRLATATAALLRGLDLVALFQGRGSMPTRGSPVPAPQTR</sequence>
<keyword evidence="5" id="KW-0472">Membrane</keyword>
<keyword evidence="4" id="KW-0804">Transcription</keyword>
<dbReference type="Proteomes" id="UP000290849">
    <property type="component" value="Unassembled WGS sequence"/>
</dbReference>